<comment type="caution">
    <text evidence="1">The sequence shown here is derived from an EMBL/GenBank/DDBJ whole genome shotgun (WGS) entry which is preliminary data.</text>
</comment>
<accession>A0A4U3KXD3</accession>
<evidence type="ECO:0000313" key="2">
    <source>
        <dbReference type="Proteomes" id="UP000305848"/>
    </source>
</evidence>
<sequence>MERELILLAPKDSVLTAEEIEIEKRNMKKLFPYIESFNAFLITNEILDVVERKKITGRHRLLRAFCGERSEHELFIICNN</sequence>
<reference evidence="1 2" key="1">
    <citation type="submission" date="2019-05" db="EMBL/GenBank/DDBJ databases">
        <title>Panacibacter sp. strain 17mud1-8 Genome sequencing and assembly.</title>
        <authorList>
            <person name="Chhetri G."/>
        </authorList>
    </citation>
    <scope>NUCLEOTIDE SEQUENCE [LARGE SCALE GENOMIC DNA]</scope>
    <source>
        <strain evidence="1 2">17mud1-8</strain>
    </source>
</reference>
<protein>
    <submittedName>
        <fullName evidence="1">Uncharacterized protein</fullName>
    </submittedName>
</protein>
<gene>
    <name evidence="1" type="ORF">FC093_15200</name>
</gene>
<dbReference type="EMBL" id="SZQL01000012">
    <property type="protein sequence ID" value="TKK67228.1"/>
    <property type="molecule type" value="Genomic_DNA"/>
</dbReference>
<dbReference type="RefSeq" id="WP_137262658.1">
    <property type="nucleotide sequence ID" value="NZ_SZQL01000012.1"/>
</dbReference>
<organism evidence="1 2">
    <name type="scientific">Ilyomonas limi</name>
    <dbReference type="NCBI Taxonomy" id="2575867"/>
    <lineage>
        <taxon>Bacteria</taxon>
        <taxon>Pseudomonadati</taxon>
        <taxon>Bacteroidota</taxon>
        <taxon>Chitinophagia</taxon>
        <taxon>Chitinophagales</taxon>
        <taxon>Chitinophagaceae</taxon>
        <taxon>Ilyomonas</taxon>
    </lineage>
</organism>
<dbReference type="AlphaFoldDB" id="A0A4U3KXD3"/>
<keyword evidence="2" id="KW-1185">Reference proteome</keyword>
<proteinExistence type="predicted"/>
<name>A0A4U3KXD3_9BACT</name>
<dbReference type="Proteomes" id="UP000305848">
    <property type="component" value="Unassembled WGS sequence"/>
</dbReference>
<evidence type="ECO:0000313" key="1">
    <source>
        <dbReference type="EMBL" id="TKK67228.1"/>
    </source>
</evidence>